<evidence type="ECO:0000313" key="2">
    <source>
        <dbReference type="EMBL" id="KAK3260969.1"/>
    </source>
</evidence>
<comment type="caution">
    <text evidence="2">The sequence shown here is derived from an EMBL/GenBank/DDBJ whole genome shotgun (WGS) entry which is preliminary data.</text>
</comment>
<evidence type="ECO:0000313" key="3">
    <source>
        <dbReference type="Proteomes" id="UP001190700"/>
    </source>
</evidence>
<feature type="domain" description="Glycosyl hydrolase family 95 catalytic" evidence="1">
    <location>
        <begin position="125"/>
        <end position="362"/>
    </location>
</feature>
<reference evidence="2 3" key="1">
    <citation type="journal article" date="2015" name="Genome Biol. Evol.">
        <title>Comparative Genomics of a Bacterivorous Green Alga Reveals Evolutionary Causalities and Consequences of Phago-Mixotrophic Mode of Nutrition.</title>
        <authorList>
            <person name="Burns J.A."/>
            <person name="Paasch A."/>
            <person name="Narechania A."/>
            <person name="Kim E."/>
        </authorList>
    </citation>
    <scope>NUCLEOTIDE SEQUENCE [LARGE SCALE GENOMIC DNA]</scope>
    <source>
        <strain evidence="2 3">PLY_AMNH</strain>
    </source>
</reference>
<feature type="non-terminal residue" evidence="2">
    <location>
        <position position="468"/>
    </location>
</feature>
<accession>A0AAE0FJR7</accession>
<keyword evidence="3" id="KW-1185">Reference proteome</keyword>
<organism evidence="2 3">
    <name type="scientific">Cymbomonas tetramitiformis</name>
    <dbReference type="NCBI Taxonomy" id="36881"/>
    <lineage>
        <taxon>Eukaryota</taxon>
        <taxon>Viridiplantae</taxon>
        <taxon>Chlorophyta</taxon>
        <taxon>Pyramimonadophyceae</taxon>
        <taxon>Pyramimonadales</taxon>
        <taxon>Pyramimonadaceae</taxon>
        <taxon>Cymbomonas</taxon>
    </lineage>
</organism>
<dbReference type="Pfam" id="PF22124">
    <property type="entry name" value="Glyco_hydro_95_cat"/>
    <property type="match status" value="1"/>
</dbReference>
<dbReference type="Gene3D" id="1.50.10.10">
    <property type="match status" value="1"/>
</dbReference>
<dbReference type="InterPro" id="IPR012341">
    <property type="entry name" value="6hp_glycosidase-like_sf"/>
</dbReference>
<dbReference type="SUPFAM" id="SSF48208">
    <property type="entry name" value="Six-hairpin glycosidases"/>
    <property type="match status" value="1"/>
</dbReference>
<feature type="non-terminal residue" evidence="2">
    <location>
        <position position="1"/>
    </location>
</feature>
<dbReference type="InterPro" id="IPR054363">
    <property type="entry name" value="GH95_cat"/>
</dbReference>
<gene>
    <name evidence="2" type="ORF">CYMTET_30102</name>
</gene>
<dbReference type="GO" id="GO:0005975">
    <property type="term" value="P:carbohydrate metabolic process"/>
    <property type="evidence" value="ECO:0007669"/>
    <property type="project" value="InterPro"/>
</dbReference>
<name>A0AAE0FJR7_9CHLO</name>
<sequence>TLTAQRSTGFPWLEAYHSNLTHVAVATKALLANSGRPPSTTSLFSEARASNATIALSQGDVLYLISAVAETHASPQEALNGALALLDNVGAADVAALAMELEAWWADFWAKSSVSLPEAPLVERFWYGAAYILALSSRPGSTAPGMYGPFATMDEMRWQGGMTLNYNAEATFYGAVASGHPELLLSFFAPIMAYARSWGGMWAKQLFRCPGVYFSGHISQNNDVFGMIDNGQRTNNLFVALHFASHWLYMRDEALAASTLQPFLKSVAEFWQCYLTKSTTAPGQEYRYDSVNDCFMEQCGLPVEPRGAYGFYDPTIINTNPPQEIALLRYALESLVDMSTTLGCDAELVPAWQDILDHLPAYPTAPVNCSLRPPQGDAEKRMLVGAEGAAPQQPGSNPVETSAIWPGSRDFGLSSPPELLAIARNTIEVVHHTPPRPPTLVTSSRFRRAVQSEASGRADTALPLLVLQ</sequence>
<dbReference type="AlphaFoldDB" id="A0AAE0FJR7"/>
<proteinExistence type="predicted"/>
<dbReference type="InterPro" id="IPR008928">
    <property type="entry name" value="6-hairpin_glycosidase_sf"/>
</dbReference>
<dbReference type="EMBL" id="LGRX02017277">
    <property type="protein sequence ID" value="KAK3260969.1"/>
    <property type="molecule type" value="Genomic_DNA"/>
</dbReference>
<evidence type="ECO:0000259" key="1">
    <source>
        <dbReference type="Pfam" id="PF22124"/>
    </source>
</evidence>
<protein>
    <recommendedName>
        <fullName evidence="1">Glycosyl hydrolase family 95 catalytic domain-containing protein</fullName>
    </recommendedName>
</protein>
<dbReference type="Proteomes" id="UP001190700">
    <property type="component" value="Unassembled WGS sequence"/>
</dbReference>